<sequence length="172" mass="19017">MKIVVITSSAHVAGASNYLADQFIAGAQASGHEVYRYNAVDHQNNFVMVDEENAAIVQHDDVEQLLHKVAQADLVAMVTPLYYFGMSSLLKTIVDRFYDHNHELKGNKQAVMIATAAGKDFASLKVHYRQIIDYMRWTDAGTIWDGGALAHPAIDEYGQQAYELGQELSAGN</sequence>
<evidence type="ECO:0000259" key="1">
    <source>
        <dbReference type="Pfam" id="PF03358"/>
    </source>
</evidence>
<dbReference type="EMBL" id="JAUDEO010000031">
    <property type="protein sequence ID" value="MDM8334142.1"/>
    <property type="molecule type" value="Genomic_DNA"/>
</dbReference>
<keyword evidence="3" id="KW-1185">Reference proteome</keyword>
<dbReference type="Gene3D" id="3.40.50.360">
    <property type="match status" value="1"/>
</dbReference>
<dbReference type="InterPro" id="IPR050104">
    <property type="entry name" value="FMN-dep_NADH:Q_OxRdtase_AzoR1"/>
</dbReference>
<reference evidence="2 3" key="3">
    <citation type="submission" date="2023-06" db="EMBL/GenBank/DDBJ databases">
        <authorList>
            <person name="Zeman M."/>
            <person name="Kubasova T."/>
            <person name="Jahodarova E."/>
            <person name="Nykrynova M."/>
            <person name="Rychlik I."/>
        </authorList>
    </citation>
    <scope>NUCLEOTIDE SEQUENCE [LARGE SCALE GENOMIC DNA]</scope>
    <source>
        <strain evidence="2 3">105_WCHN</strain>
    </source>
</reference>
<gene>
    <name evidence="2" type="ORF">QUW46_06105</name>
</gene>
<dbReference type="Proteomes" id="UP001529423">
    <property type="component" value="Unassembled WGS sequence"/>
</dbReference>
<dbReference type="Pfam" id="PF03358">
    <property type="entry name" value="FMN_red"/>
    <property type="match status" value="1"/>
</dbReference>
<dbReference type="RefSeq" id="WP_289560449.1">
    <property type="nucleotide sequence ID" value="NZ_JAUDEO010000031.1"/>
</dbReference>
<protein>
    <submittedName>
        <fullName evidence="2">NAD(P)H-dependent oxidoreductase</fullName>
    </submittedName>
</protein>
<name>A0ABT7VN17_9LACO</name>
<dbReference type="SUPFAM" id="SSF52218">
    <property type="entry name" value="Flavoproteins"/>
    <property type="match status" value="1"/>
</dbReference>
<dbReference type="InterPro" id="IPR029039">
    <property type="entry name" value="Flavoprotein-like_sf"/>
</dbReference>
<reference evidence="3" key="1">
    <citation type="submission" date="2023-06" db="EMBL/GenBank/DDBJ databases">
        <title>Identification and characterization of horizontal gene transfer across gut microbiota members of farm animals based on homology search.</title>
        <authorList>
            <person name="Zeman M."/>
            <person name="Kubasova T."/>
            <person name="Jahodarova E."/>
            <person name="Nykrynova M."/>
            <person name="Rychlik I."/>
        </authorList>
    </citation>
    <scope>NUCLEOTIDE SEQUENCE [LARGE SCALE GENOMIC DNA]</scope>
    <source>
        <strain evidence="3">105_WCHN</strain>
    </source>
</reference>
<accession>A0ABT7VN17</accession>
<reference evidence="2 3" key="2">
    <citation type="submission" date="2023-06" db="EMBL/GenBank/DDBJ databases">
        <title>Identification and characterization of horizontal gene transfer across gut microbiota members of farm animals based on homology search.</title>
        <authorList>
            <person name="Schwarzerova J."/>
            <person name="Nykrynova M."/>
            <person name="Jureckova K."/>
            <person name="Cejkova D."/>
            <person name="Rychlik I."/>
        </authorList>
    </citation>
    <scope>NUCLEOTIDE SEQUENCE [LARGE SCALE GENOMIC DNA]</scope>
    <source>
        <strain evidence="2 3">105_WCHN</strain>
    </source>
</reference>
<comment type="caution">
    <text evidence="2">The sequence shown here is derived from an EMBL/GenBank/DDBJ whole genome shotgun (WGS) entry which is preliminary data.</text>
</comment>
<evidence type="ECO:0000313" key="2">
    <source>
        <dbReference type="EMBL" id="MDM8334142.1"/>
    </source>
</evidence>
<proteinExistence type="predicted"/>
<dbReference type="InterPro" id="IPR005025">
    <property type="entry name" value="FMN_Rdtase-like_dom"/>
</dbReference>
<organism evidence="2 3">
    <name type="scientific">Limosilactobacillus panis</name>
    <dbReference type="NCBI Taxonomy" id="47493"/>
    <lineage>
        <taxon>Bacteria</taxon>
        <taxon>Bacillati</taxon>
        <taxon>Bacillota</taxon>
        <taxon>Bacilli</taxon>
        <taxon>Lactobacillales</taxon>
        <taxon>Lactobacillaceae</taxon>
        <taxon>Limosilactobacillus</taxon>
    </lineage>
</organism>
<evidence type="ECO:0000313" key="3">
    <source>
        <dbReference type="Proteomes" id="UP001529423"/>
    </source>
</evidence>
<dbReference type="PANTHER" id="PTHR43741:SF4">
    <property type="entry name" value="FMN-DEPENDENT NADH:QUINONE OXIDOREDUCTASE"/>
    <property type="match status" value="1"/>
</dbReference>
<feature type="domain" description="NADPH-dependent FMN reductase-like" evidence="1">
    <location>
        <begin position="1"/>
        <end position="141"/>
    </location>
</feature>
<dbReference type="PANTHER" id="PTHR43741">
    <property type="entry name" value="FMN-DEPENDENT NADH-AZOREDUCTASE 1"/>
    <property type="match status" value="1"/>
</dbReference>